<comment type="catalytic activity">
    <reaction evidence="18">
        <text>ATP + H2O = ADP + phosphate + H(+)</text>
        <dbReference type="Rhea" id="RHEA:13065"/>
        <dbReference type="ChEBI" id="CHEBI:15377"/>
        <dbReference type="ChEBI" id="CHEBI:15378"/>
        <dbReference type="ChEBI" id="CHEBI:30616"/>
        <dbReference type="ChEBI" id="CHEBI:43474"/>
        <dbReference type="ChEBI" id="CHEBI:456216"/>
        <dbReference type="EC" id="3.6.4.12"/>
    </reaction>
</comment>
<evidence type="ECO:0000256" key="10">
    <source>
        <dbReference type="ARBA" id="ARBA00022801"/>
    </source>
</evidence>
<protein>
    <recommendedName>
        <fullName evidence="3">DNA helicase</fullName>
        <ecNumber evidence="3">3.6.4.12</ecNumber>
    </recommendedName>
</protein>
<dbReference type="EC" id="3.6.4.12" evidence="3"/>
<evidence type="ECO:0000259" key="20">
    <source>
        <dbReference type="Pfam" id="PF13086"/>
    </source>
</evidence>
<organism evidence="22 23">
    <name type="scientific">Ktedonobacter racemifer DSM 44963</name>
    <dbReference type="NCBI Taxonomy" id="485913"/>
    <lineage>
        <taxon>Bacteria</taxon>
        <taxon>Bacillati</taxon>
        <taxon>Chloroflexota</taxon>
        <taxon>Ktedonobacteria</taxon>
        <taxon>Ktedonobacterales</taxon>
        <taxon>Ktedonobacteraceae</taxon>
        <taxon>Ktedonobacter</taxon>
    </lineage>
</organism>
<dbReference type="InterPro" id="IPR011604">
    <property type="entry name" value="PDDEXK-like_dom_sf"/>
</dbReference>
<keyword evidence="15" id="KW-0238">DNA-binding</keyword>
<dbReference type="GO" id="GO:0006260">
    <property type="term" value="P:DNA replication"/>
    <property type="evidence" value="ECO:0007669"/>
    <property type="project" value="UniProtKB-KW"/>
</dbReference>
<keyword evidence="9" id="KW-0227">DNA damage</keyword>
<dbReference type="GO" id="GO:0046872">
    <property type="term" value="F:metal ion binding"/>
    <property type="evidence" value="ECO:0007669"/>
    <property type="project" value="UniProtKB-KW"/>
</dbReference>
<comment type="similarity">
    <text evidence="2">Belongs to the DNA2/NAM7 helicase family.</text>
</comment>
<keyword evidence="7" id="KW-0479">Metal-binding</keyword>
<dbReference type="Pfam" id="PF13087">
    <property type="entry name" value="AAA_12"/>
    <property type="match status" value="1"/>
</dbReference>
<dbReference type="GO" id="GO:0006281">
    <property type="term" value="P:DNA repair"/>
    <property type="evidence" value="ECO:0007669"/>
    <property type="project" value="UniProtKB-KW"/>
</dbReference>
<evidence type="ECO:0000259" key="19">
    <source>
        <dbReference type="Pfam" id="PF08696"/>
    </source>
</evidence>
<dbReference type="InterPro" id="IPR047187">
    <property type="entry name" value="SF1_C_Upf1"/>
</dbReference>
<accession>D6TM74</accession>
<proteinExistence type="inferred from homology"/>
<dbReference type="GO" id="GO:0016787">
    <property type="term" value="F:hydrolase activity"/>
    <property type="evidence" value="ECO:0007669"/>
    <property type="project" value="UniProtKB-KW"/>
</dbReference>
<dbReference type="PANTHER" id="PTHR43788:SF8">
    <property type="entry name" value="DNA-BINDING PROTEIN SMUBP-2"/>
    <property type="match status" value="1"/>
</dbReference>
<evidence type="ECO:0000256" key="3">
    <source>
        <dbReference type="ARBA" id="ARBA00012551"/>
    </source>
</evidence>
<comment type="cofactor">
    <cofactor evidence="1">
        <name>[4Fe-4S] cluster</name>
        <dbReference type="ChEBI" id="CHEBI:49883"/>
    </cofactor>
</comment>
<dbReference type="GO" id="GO:0051539">
    <property type="term" value="F:4 iron, 4 sulfur cluster binding"/>
    <property type="evidence" value="ECO:0007669"/>
    <property type="project" value="UniProtKB-KW"/>
</dbReference>
<evidence type="ECO:0000256" key="13">
    <source>
        <dbReference type="ARBA" id="ARBA00023004"/>
    </source>
</evidence>
<dbReference type="Proteomes" id="UP000004508">
    <property type="component" value="Unassembled WGS sequence"/>
</dbReference>
<dbReference type="InterPro" id="IPR041677">
    <property type="entry name" value="DNA2/NAM7_AAA_11"/>
</dbReference>
<feature type="domain" description="DNA2/NAM7 helicase helicase" evidence="20">
    <location>
        <begin position="746"/>
        <end position="791"/>
    </location>
</feature>
<dbReference type="Gene3D" id="3.40.50.300">
    <property type="entry name" value="P-loop containing nucleotide triphosphate hydrolases"/>
    <property type="match status" value="2"/>
</dbReference>
<evidence type="ECO:0000313" key="23">
    <source>
        <dbReference type="Proteomes" id="UP000004508"/>
    </source>
</evidence>
<keyword evidence="10" id="KW-0378">Hydrolase</keyword>
<dbReference type="Pfam" id="PF13086">
    <property type="entry name" value="AAA_11"/>
    <property type="match status" value="2"/>
</dbReference>
<dbReference type="eggNOG" id="COG1112">
    <property type="taxonomic scope" value="Bacteria"/>
</dbReference>
<evidence type="ECO:0000256" key="7">
    <source>
        <dbReference type="ARBA" id="ARBA00022723"/>
    </source>
</evidence>
<dbReference type="GO" id="GO:0005524">
    <property type="term" value="F:ATP binding"/>
    <property type="evidence" value="ECO:0007669"/>
    <property type="project" value="UniProtKB-KW"/>
</dbReference>
<dbReference type="GO" id="GO:0004518">
    <property type="term" value="F:nuclease activity"/>
    <property type="evidence" value="ECO:0007669"/>
    <property type="project" value="UniProtKB-KW"/>
</dbReference>
<evidence type="ECO:0000256" key="6">
    <source>
        <dbReference type="ARBA" id="ARBA00022722"/>
    </source>
</evidence>
<evidence type="ECO:0000256" key="2">
    <source>
        <dbReference type="ARBA" id="ARBA00007913"/>
    </source>
</evidence>
<dbReference type="InterPro" id="IPR014808">
    <property type="entry name" value="DNA_replication_fac_Dna2_N"/>
</dbReference>
<evidence type="ECO:0000256" key="4">
    <source>
        <dbReference type="ARBA" id="ARBA00022485"/>
    </source>
</evidence>
<evidence type="ECO:0000259" key="21">
    <source>
        <dbReference type="Pfam" id="PF13087"/>
    </source>
</evidence>
<evidence type="ECO:0000256" key="9">
    <source>
        <dbReference type="ARBA" id="ARBA00022763"/>
    </source>
</evidence>
<dbReference type="AlphaFoldDB" id="D6TM74"/>
<dbReference type="STRING" id="485913.Krac_8190"/>
<evidence type="ECO:0000256" key="5">
    <source>
        <dbReference type="ARBA" id="ARBA00022705"/>
    </source>
</evidence>
<keyword evidence="12" id="KW-0067">ATP-binding</keyword>
<dbReference type="InParanoid" id="D6TM74"/>
<keyword evidence="16" id="KW-0234">DNA repair</keyword>
<keyword evidence="6" id="KW-0540">Nuclease</keyword>
<dbReference type="PANTHER" id="PTHR43788">
    <property type="entry name" value="DNA2/NAM7 HELICASE FAMILY MEMBER"/>
    <property type="match status" value="1"/>
</dbReference>
<dbReference type="SUPFAM" id="SSF52540">
    <property type="entry name" value="P-loop containing nucleoside triphosphate hydrolases"/>
    <property type="match status" value="1"/>
</dbReference>
<feature type="domain" description="DNA2/NAM7 helicase helicase" evidence="20">
    <location>
        <begin position="607"/>
        <end position="708"/>
    </location>
</feature>
<reference evidence="22 23" key="1">
    <citation type="journal article" date="2011" name="Stand. Genomic Sci.">
        <title>Non-contiguous finished genome sequence and contextual data of the filamentous soil bacterium Ktedonobacter racemifer type strain (SOSP1-21).</title>
        <authorList>
            <person name="Chang Y.J."/>
            <person name="Land M."/>
            <person name="Hauser L."/>
            <person name="Chertkov O."/>
            <person name="Del Rio T.G."/>
            <person name="Nolan M."/>
            <person name="Copeland A."/>
            <person name="Tice H."/>
            <person name="Cheng J.F."/>
            <person name="Lucas S."/>
            <person name="Han C."/>
            <person name="Goodwin L."/>
            <person name="Pitluck S."/>
            <person name="Ivanova N."/>
            <person name="Ovchinikova G."/>
            <person name="Pati A."/>
            <person name="Chen A."/>
            <person name="Palaniappan K."/>
            <person name="Mavromatis K."/>
            <person name="Liolios K."/>
            <person name="Brettin T."/>
            <person name="Fiebig A."/>
            <person name="Rohde M."/>
            <person name="Abt B."/>
            <person name="Goker M."/>
            <person name="Detter J.C."/>
            <person name="Woyke T."/>
            <person name="Bristow J."/>
            <person name="Eisen J.A."/>
            <person name="Markowitz V."/>
            <person name="Hugenholtz P."/>
            <person name="Kyrpides N.C."/>
            <person name="Klenk H.P."/>
            <person name="Lapidus A."/>
        </authorList>
    </citation>
    <scope>NUCLEOTIDE SEQUENCE [LARGE SCALE GENOMIC DNA]</scope>
    <source>
        <strain evidence="23">DSM 44963</strain>
    </source>
</reference>
<dbReference type="OrthoDB" id="9757917at2"/>
<name>D6TM74_KTERA</name>
<evidence type="ECO:0000256" key="15">
    <source>
        <dbReference type="ARBA" id="ARBA00023125"/>
    </source>
</evidence>
<sequence>MTQGTEQPEIHTHTPECFLCAFDPGPDCTGLQLEGRILVAQERLVAGEQVAVFVLDTGSAHIELHLNDHYYRSLVRELRARWDVVKMRPLRLRVYHLPFAPTELTFRDRSRSCYRGNSYTLAVLEPDTLLNITDLNQAEYCQRQHLLQRLIPSPANAATIRGNIVHHCFKELLKEHDRGKFLLRKADEEEKQAPETAYVSLQRHLEQALQLHNIEMALAGINPEAMRQEVQPHLESLARWFEHERNTLWDMPTALQETHETQADPDTAPNQVRAETFLLAPEIGLRGRLDLFWRQAGRQRLLELKTGGAKGELPRKEHRWQVYGYHSLLMVRRDSQMKKALATLLYSGTPQHAQAFGIPASIREIQRVNERRNTLVLSLATGIPTTPPGPSRCNRCSLQSQCYQLSSLLDWQLPTIDAAFQNGQGEVGGPDTQDRRPWHFNTQEDKAFFAHYYHLLQLEGRAGEEQQARLWNTPIEERLKQGTAIQGLQALGPANIANDGWQQSFSCENTSELREGDEILLSSGDPIRGEVVSGTILQISSQAVTVWTRELIDHPALLDRYDNDLVHVRTLQNLMRWLQVDPHLRDLVAGKVRPRFKQQQVHPRADFNAEQNLAVERALQMQDYLLVHGPPGTGKTSVIAEIVKRLTQQGQRVLLAAFTNQAVDNILLRLEREGFDTYLRLGHERSVAEGVRPHLLKGLVDESPHPEAVHDLLHSMPVIASTTATWSSDKYMPFHMLTSENVARKQSGLDFDVAIIDEAGQLTVPAILGALRFAHRFILVGDEKQLPPLVLNPEAATQGLSDSLFSHLKRFDDDYMQNQAVAISACVPLRTQYRMNKWISNFSSTVFYERLLLAHPSIAERKLDFTSLSPTRQETTAITEVLRPGRPLAFLDSSPLQAEANTYEAGPGASESKTSNAEARVVRDIVAELLKRGITPKDIGIIAPFRAQVATIRRHLFSGDPASGWEGLPTSSLLSVDTVDRFQGGERMVIIMSFATSQEPPAGSQRRDFLTNPHRLNVALTRAQRKLILVGCVPALEPLPLFSRLITYCRSMKAIFPAATPTLTPTS</sequence>
<evidence type="ECO:0000256" key="12">
    <source>
        <dbReference type="ARBA" id="ARBA00022840"/>
    </source>
</evidence>
<evidence type="ECO:0000256" key="1">
    <source>
        <dbReference type="ARBA" id="ARBA00001966"/>
    </source>
</evidence>
<evidence type="ECO:0000256" key="11">
    <source>
        <dbReference type="ARBA" id="ARBA00022806"/>
    </source>
</evidence>
<evidence type="ECO:0000256" key="14">
    <source>
        <dbReference type="ARBA" id="ARBA00023014"/>
    </source>
</evidence>
<feature type="domain" description="DNA2/NAM7 helicase-like C-terminal" evidence="21">
    <location>
        <begin position="815"/>
        <end position="1032"/>
    </location>
</feature>
<evidence type="ECO:0000256" key="16">
    <source>
        <dbReference type="ARBA" id="ARBA00023204"/>
    </source>
</evidence>
<dbReference type="GO" id="GO:0043139">
    <property type="term" value="F:5'-3' DNA helicase activity"/>
    <property type="evidence" value="ECO:0007669"/>
    <property type="project" value="TreeGrafter"/>
</dbReference>
<dbReference type="InterPro" id="IPR050534">
    <property type="entry name" value="Coronavir_polyprotein_1ab"/>
</dbReference>
<keyword evidence="23" id="KW-1185">Reference proteome</keyword>
<keyword evidence="14" id="KW-0411">Iron-sulfur</keyword>
<dbReference type="EMBL" id="ADVG01000002">
    <property type="protein sequence ID" value="EFH86874.1"/>
    <property type="molecule type" value="Genomic_DNA"/>
</dbReference>
<evidence type="ECO:0000256" key="8">
    <source>
        <dbReference type="ARBA" id="ARBA00022741"/>
    </source>
</evidence>
<evidence type="ECO:0000256" key="17">
    <source>
        <dbReference type="ARBA" id="ARBA00023268"/>
    </source>
</evidence>
<comment type="caution">
    <text evidence="22">The sequence shown here is derived from an EMBL/GenBank/DDBJ whole genome shotgun (WGS) entry which is preliminary data.</text>
</comment>
<evidence type="ECO:0000256" key="18">
    <source>
        <dbReference type="ARBA" id="ARBA00047995"/>
    </source>
</evidence>
<dbReference type="Pfam" id="PF08696">
    <property type="entry name" value="Dna2"/>
    <property type="match status" value="1"/>
</dbReference>
<feature type="domain" description="DNA replication factor Dna2 N-terminal" evidence="19">
    <location>
        <begin position="111"/>
        <end position="291"/>
    </location>
</feature>
<dbReference type="Gene3D" id="3.90.320.10">
    <property type="match status" value="1"/>
</dbReference>
<keyword evidence="5" id="KW-0235">DNA replication</keyword>
<dbReference type="RefSeq" id="WP_007911545.1">
    <property type="nucleotide sequence ID" value="NZ_ADVG01000002.1"/>
</dbReference>
<dbReference type="InterPro" id="IPR027417">
    <property type="entry name" value="P-loop_NTPase"/>
</dbReference>
<keyword evidence="13" id="KW-0408">Iron</keyword>
<keyword evidence="4" id="KW-0004">4Fe-4S</keyword>
<keyword evidence="11" id="KW-0347">Helicase</keyword>
<gene>
    <name evidence="22" type="ORF">Krac_8190</name>
</gene>
<dbReference type="InterPro" id="IPR041679">
    <property type="entry name" value="DNA2/NAM7-like_C"/>
</dbReference>
<evidence type="ECO:0000313" key="22">
    <source>
        <dbReference type="EMBL" id="EFH86874.1"/>
    </source>
</evidence>
<keyword evidence="8" id="KW-0547">Nucleotide-binding</keyword>
<dbReference type="CDD" id="cd18808">
    <property type="entry name" value="SF1_C_Upf1"/>
    <property type="match status" value="1"/>
</dbReference>
<dbReference type="GO" id="GO:0003677">
    <property type="term" value="F:DNA binding"/>
    <property type="evidence" value="ECO:0007669"/>
    <property type="project" value="UniProtKB-KW"/>
</dbReference>
<keyword evidence="17" id="KW-0511">Multifunctional enzyme</keyword>